<dbReference type="InterPro" id="IPR013783">
    <property type="entry name" value="Ig-like_fold"/>
</dbReference>
<dbReference type="PANTHER" id="PTHR22625:SF44">
    <property type="entry name" value="PLEXIN-B"/>
    <property type="match status" value="1"/>
</dbReference>
<evidence type="ECO:0000256" key="1">
    <source>
        <dbReference type="SAM" id="Coils"/>
    </source>
</evidence>
<dbReference type="CDD" id="cd00603">
    <property type="entry name" value="IPT_PCSR"/>
    <property type="match status" value="1"/>
</dbReference>
<protein>
    <submittedName>
        <fullName evidence="4">PLXB3-like protein</fullName>
    </submittedName>
</protein>
<dbReference type="InterPro" id="IPR013548">
    <property type="entry name" value="Plexin_cytoplasmic_RasGAP_dom"/>
</dbReference>
<reference evidence="4" key="1">
    <citation type="submission" date="2022-11" db="EMBL/GenBank/DDBJ databases">
        <title>Centuries of genome instability and evolution in soft-shell clam transmissible cancer (bioRxiv).</title>
        <authorList>
            <person name="Hart S.F.M."/>
            <person name="Yonemitsu M.A."/>
            <person name="Giersch R.M."/>
            <person name="Beal B.F."/>
            <person name="Arriagada G."/>
            <person name="Davis B.W."/>
            <person name="Ostrander E.A."/>
            <person name="Goff S.P."/>
            <person name="Metzger M.J."/>
        </authorList>
    </citation>
    <scope>NUCLEOTIDE SEQUENCE</scope>
    <source>
        <strain evidence="4">MELC-2E11</strain>
        <tissue evidence="4">Siphon/mantle</tissue>
    </source>
</reference>
<evidence type="ECO:0000313" key="4">
    <source>
        <dbReference type="EMBL" id="WAR26632.1"/>
    </source>
</evidence>
<keyword evidence="1" id="KW-0175">Coiled coil</keyword>
<name>A0ABY7FWR9_MYAAR</name>
<evidence type="ECO:0000313" key="5">
    <source>
        <dbReference type="Proteomes" id="UP001164746"/>
    </source>
</evidence>
<organism evidence="4 5">
    <name type="scientific">Mya arenaria</name>
    <name type="common">Soft-shell clam</name>
    <dbReference type="NCBI Taxonomy" id="6604"/>
    <lineage>
        <taxon>Eukaryota</taxon>
        <taxon>Metazoa</taxon>
        <taxon>Spiralia</taxon>
        <taxon>Lophotrochozoa</taxon>
        <taxon>Mollusca</taxon>
        <taxon>Bivalvia</taxon>
        <taxon>Autobranchia</taxon>
        <taxon>Heteroconchia</taxon>
        <taxon>Euheterodonta</taxon>
        <taxon>Imparidentia</taxon>
        <taxon>Neoheterodontei</taxon>
        <taxon>Myida</taxon>
        <taxon>Myoidea</taxon>
        <taxon>Myidae</taxon>
        <taxon>Mya</taxon>
    </lineage>
</organism>
<sequence>MSCEQTMEGKNPLCGWCVYSQRATRRIACTYQKYQNHWLSALSNCSSLQLQPTGIPIGKNKTVKDCPHLEGIHSKYIPSGVETNLTLEIGNLNNLNITTEFSIHVEFQQKPFGCSDITNGSINCTVNWMNDVYVQSMEPKKGPAIGGTVISLFGKNLGIGNRVVQNVQFLSLGSRLPTSTCKHSKVQSEHLAMTVFENFYVTCDVSIDVDREPGTNMTFGELEIPVKQHIKGKNENCIIDPNSADQVLCKVPNATVGVRNALESNTPSNSQRKKRSSHCDGCVTVDILVKLDGVESHFTISYYHDPSINKFDENVLLYQTDQQYLEIKGENLNLVAEMHDINVTIGLGECNVVELTGTYMRCKAPSFQPQPGIPGATLPEVNVTIGNIQRTVGYIEYQKKFENVLIIAGAAAGTALFLLVLVVAFFVCKYRKVGSKAKALEKQLNDLELEIKHVAKEEFLDMQTSMSTVNRNLIEQGFPYHSYQQYACNAMFATDYLMSDPVMSDELRARARTGMERFQGLLENKFFLISLITTMEKQKHFFIKEKSNFAGNLCAIMMGRMDYMHDYSIRIWAMLIKTPSILFDINAPSYVSESLDVISQVFIESFSRTEQAVSKILDDLSICQETRCLQLNKKLEDIFSMMEE</sequence>
<evidence type="ECO:0000259" key="3">
    <source>
        <dbReference type="Pfam" id="PF08337"/>
    </source>
</evidence>
<dbReference type="InterPro" id="IPR031148">
    <property type="entry name" value="Plexin"/>
</dbReference>
<gene>
    <name evidence="4" type="ORF">MAR_012336</name>
</gene>
<proteinExistence type="predicted"/>
<dbReference type="PANTHER" id="PTHR22625">
    <property type="entry name" value="PLEXIN"/>
    <property type="match status" value="1"/>
</dbReference>
<dbReference type="Gene3D" id="2.60.40.10">
    <property type="entry name" value="Immunoglobulins"/>
    <property type="match status" value="2"/>
</dbReference>
<feature type="transmembrane region" description="Helical" evidence="2">
    <location>
        <begin position="404"/>
        <end position="428"/>
    </location>
</feature>
<keyword evidence="2" id="KW-0472">Membrane</keyword>
<accession>A0ABY7FWR9</accession>
<keyword evidence="2" id="KW-0812">Transmembrane</keyword>
<keyword evidence="2" id="KW-1133">Transmembrane helix</keyword>
<evidence type="ECO:0000256" key="2">
    <source>
        <dbReference type="SAM" id="Phobius"/>
    </source>
</evidence>
<feature type="domain" description="Plexin cytoplasmic RasGAP" evidence="3">
    <location>
        <begin position="478"/>
        <end position="564"/>
    </location>
</feature>
<dbReference type="Pfam" id="PF08337">
    <property type="entry name" value="Plexin_cytopl"/>
    <property type="match status" value="2"/>
</dbReference>
<feature type="domain" description="Plexin cytoplasmic RasGAP" evidence="3">
    <location>
        <begin position="569"/>
        <end position="615"/>
    </location>
</feature>
<feature type="coiled-coil region" evidence="1">
    <location>
        <begin position="430"/>
        <end position="457"/>
    </location>
</feature>
<dbReference type="EMBL" id="CP111025">
    <property type="protein sequence ID" value="WAR26632.1"/>
    <property type="molecule type" value="Genomic_DNA"/>
</dbReference>
<dbReference type="Proteomes" id="UP001164746">
    <property type="component" value="Chromosome 14"/>
</dbReference>
<keyword evidence="5" id="KW-1185">Reference proteome</keyword>
<dbReference type="InterPro" id="IPR008936">
    <property type="entry name" value="Rho_GTPase_activation_prot"/>
</dbReference>
<dbReference type="Gene3D" id="1.10.506.10">
    <property type="entry name" value="GTPase Activation - p120gap, domain 1"/>
    <property type="match status" value="2"/>
</dbReference>